<evidence type="ECO:0000256" key="2">
    <source>
        <dbReference type="SAM" id="SignalP"/>
    </source>
</evidence>
<organism evidence="3 4">
    <name type="scientific">Vitis vinifera</name>
    <name type="common">Grape</name>
    <dbReference type="NCBI Taxonomy" id="29760"/>
    <lineage>
        <taxon>Eukaryota</taxon>
        <taxon>Viridiplantae</taxon>
        <taxon>Streptophyta</taxon>
        <taxon>Embryophyta</taxon>
        <taxon>Tracheophyta</taxon>
        <taxon>Spermatophyta</taxon>
        <taxon>Magnoliopsida</taxon>
        <taxon>eudicotyledons</taxon>
        <taxon>Gunneridae</taxon>
        <taxon>Pentapetalae</taxon>
        <taxon>rosids</taxon>
        <taxon>Vitales</taxon>
        <taxon>Vitaceae</taxon>
        <taxon>Viteae</taxon>
        <taxon>Vitis</taxon>
    </lineage>
</organism>
<dbReference type="OrthoDB" id="26525at2759"/>
<keyword evidence="1" id="KW-1133">Transmembrane helix</keyword>
<name>F6HM69_VITVI</name>
<sequence>MVRAAYILFLPLLVAFSGGSRSVPEKLNLVTDGMKNVTQSPIIGLELSASTVTCEPTYGFLPCTTVVWGELFLIVVYEFLLSLGEQYVSAGSDLFFQIFGTGIFGASLFHILGSIPEVAMILGNSLYS</sequence>
<gene>
    <name evidence="3" type="ordered locus">VIT_10s0003g00820</name>
</gene>
<dbReference type="eggNOG" id="ENOG502QQG6">
    <property type="taxonomic scope" value="Eukaryota"/>
</dbReference>
<reference evidence="4" key="1">
    <citation type="journal article" date="2007" name="Nature">
        <title>The grapevine genome sequence suggests ancestral hexaploidization in major angiosperm phyla.</title>
        <authorList>
            <consortium name="The French-Italian Public Consortium for Grapevine Genome Characterization."/>
            <person name="Jaillon O."/>
            <person name="Aury J.-M."/>
            <person name="Noel B."/>
            <person name="Policriti A."/>
            <person name="Clepet C."/>
            <person name="Casagrande A."/>
            <person name="Choisne N."/>
            <person name="Aubourg S."/>
            <person name="Vitulo N."/>
            <person name="Jubin C."/>
            <person name="Vezzi A."/>
            <person name="Legeai F."/>
            <person name="Hugueney P."/>
            <person name="Dasilva C."/>
            <person name="Horner D."/>
            <person name="Mica E."/>
            <person name="Jublot D."/>
            <person name="Poulain J."/>
            <person name="Bruyere C."/>
            <person name="Billault A."/>
            <person name="Segurens B."/>
            <person name="Gouyvenoux M."/>
            <person name="Ugarte E."/>
            <person name="Cattonaro F."/>
            <person name="Anthouard V."/>
            <person name="Vico V."/>
            <person name="Del Fabbro C."/>
            <person name="Alaux M."/>
            <person name="Di Gaspero G."/>
            <person name="Dumas V."/>
            <person name="Felice N."/>
            <person name="Paillard S."/>
            <person name="Juman I."/>
            <person name="Moroldo M."/>
            <person name="Scalabrin S."/>
            <person name="Canaguier A."/>
            <person name="Le Clainche I."/>
            <person name="Malacrida G."/>
            <person name="Durand E."/>
            <person name="Pesole G."/>
            <person name="Laucou V."/>
            <person name="Chatelet P."/>
            <person name="Merdinoglu D."/>
            <person name="Delledonne M."/>
            <person name="Pezzotti M."/>
            <person name="Lecharny A."/>
            <person name="Scarpelli C."/>
            <person name="Artiguenave F."/>
            <person name="Pe M.E."/>
            <person name="Valle G."/>
            <person name="Morgante M."/>
            <person name="Caboche M."/>
            <person name="Adam-Blondon A.-F."/>
            <person name="Weissenbach J."/>
            <person name="Quetier F."/>
            <person name="Wincker P."/>
        </authorList>
    </citation>
    <scope>NUCLEOTIDE SEQUENCE [LARGE SCALE GENOMIC DNA]</scope>
    <source>
        <strain evidence="4">cv. Pinot noir / PN40024</strain>
    </source>
</reference>
<accession>F6HM69</accession>
<feature type="transmembrane region" description="Helical" evidence="1">
    <location>
        <begin position="94"/>
        <end position="115"/>
    </location>
</feature>
<keyword evidence="1" id="KW-0472">Membrane</keyword>
<evidence type="ECO:0000313" key="3">
    <source>
        <dbReference type="EMBL" id="CCB55657.1"/>
    </source>
</evidence>
<keyword evidence="4" id="KW-1185">Reference proteome</keyword>
<proteinExistence type="predicted"/>
<dbReference type="PaxDb" id="29760-VIT_10s0003g00820.t01"/>
<feature type="chain" id="PRO_5003337811" description="Sodium/calcium exchanger membrane region domain-containing protein" evidence="2">
    <location>
        <begin position="23"/>
        <end position="128"/>
    </location>
</feature>
<evidence type="ECO:0000256" key="1">
    <source>
        <dbReference type="SAM" id="Phobius"/>
    </source>
</evidence>
<feature type="transmembrane region" description="Helical" evidence="1">
    <location>
        <begin position="58"/>
        <end position="82"/>
    </location>
</feature>
<evidence type="ECO:0008006" key="5">
    <source>
        <dbReference type="Google" id="ProtNLM"/>
    </source>
</evidence>
<dbReference type="AlphaFoldDB" id="F6HM69"/>
<keyword evidence="2" id="KW-0732">Signal</keyword>
<evidence type="ECO:0000313" key="4">
    <source>
        <dbReference type="Proteomes" id="UP000009183"/>
    </source>
</evidence>
<dbReference type="HOGENOM" id="CLU_135299_0_0_1"/>
<dbReference type="InParanoid" id="F6HM69"/>
<keyword evidence="1" id="KW-0812">Transmembrane</keyword>
<dbReference type="Proteomes" id="UP000009183">
    <property type="component" value="Chromosome 10"/>
</dbReference>
<dbReference type="EMBL" id="FN595992">
    <property type="protein sequence ID" value="CCB55657.1"/>
    <property type="molecule type" value="Genomic_DNA"/>
</dbReference>
<feature type="signal peptide" evidence="2">
    <location>
        <begin position="1"/>
        <end position="22"/>
    </location>
</feature>
<protein>
    <recommendedName>
        <fullName evidence="5">Sodium/calcium exchanger membrane region domain-containing protein</fullName>
    </recommendedName>
</protein>